<dbReference type="InterPro" id="IPR036400">
    <property type="entry name" value="Cyt_B5-like_heme/steroid_sf"/>
</dbReference>
<feature type="compositionally biased region" description="Low complexity" evidence="5">
    <location>
        <begin position="2352"/>
        <end position="2361"/>
    </location>
</feature>
<feature type="compositionally biased region" description="Low complexity" evidence="5">
    <location>
        <begin position="2310"/>
        <end position="2321"/>
    </location>
</feature>
<dbReference type="Proteomes" id="UP001201980">
    <property type="component" value="Unassembled WGS sequence"/>
</dbReference>
<gene>
    <name evidence="7" type="ORF">MKZ38_010495</name>
</gene>
<feature type="compositionally biased region" description="Polar residues" evidence="5">
    <location>
        <begin position="2221"/>
        <end position="2239"/>
    </location>
</feature>
<protein>
    <submittedName>
        <fullName evidence="7">Cytochrome b5-like Heme/Steroid binding domain-containing protein</fullName>
    </submittedName>
</protein>
<dbReference type="EMBL" id="JAKWBI020000092">
    <property type="protein sequence ID" value="KAJ2903074.1"/>
    <property type="molecule type" value="Genomic_DNA"/>
</dbReference>
<keyword evidence="1" id="KW-0349">Heme</keyword>
<feature type="region of interest" description="Disordered" evidence="5">
    <location>
        <begin position="2123"/>
        <end position="2206"/>
    </location>
</feature>
<evidence type="ECO:0000256" key="2">
    <source>
        <dbReference type="ARBA" id="ARBA00022723"/>
    </source>
</evidence>
<keyword evidence="2" id="KW-0479">Metal-binding</keyword>
<dbReference type="SUPFAM" id="SSF55856">
    <property type="entry name" value="Cytochrome b5-like heme/steroid binding domain"/>
    <property type="match status" value="1"/>
</dbReference>
<reference evidence="7" key="1">
    <citation type="submission" date="2022-07" db="EMBL/GenBank/DDBJ databases">
        <title>Draft genome sequence of Zalerion maritima ATCC 34329, a (micro)plastics degrading marine fungus.</title>
        <authorList>
            <person name="Paco A."/>
            <person name="Goncalves M.F.M."/>
            <person name="Rocha-Santos T.A.P."/>
            <person name="Alves A."/>
        </authorList>
    </citation>
    <scope>NUCLEOTIDE SEQUENCE</scope>
    <source>
        <strain evidence="7">ATCC 34329</strain>
    </source>
</reference>
<feature type="domain" description="Cytochrome b5 heme-binding" evidence="6">
    <location>
        <begin position="1413"/>
        <end position="1494"/>
    </location>
</feature>
<feature type="region of interest" description="Disordered" evidence="5">
    <location>
        <begin position="2419"/>
        <end position="2449"/>
    </location>
</feature>
<dbReference type="GO" id="GO:0046872">
    <property type="term" value="F:metal ion binding"/>
    <property type="evidence" value="ECO:0007669"/>
    <property type="project" value="UniProtKB-KW"/>
</dbReference>
<evidence type="ECO:0000313" key="8">
    <source>
        <dbReference type="Proteomes" id="UP001201980"/>
    </source>
</evidence>
<feature type="compositionally biased region" description="Polar residues" evidence="5">
    <location>
        <begin position="2285"/>
        <end position="2297"/>
    </location>
</feature>
<evidence type="ECO:0000259" key="6">
    <source>
        <dbReference type="PROSITE" id="PS50255"/>
    </source>
</evidence>
<proteinExistence type="inferred from homology"/>
<feature type="compositionally biased region" description="Basic residues" evidence="5">
    <location>
        <begin position="1742"/>
        <end position="1754"/>
    </location>
</feature>
<feature type="compositionally biased region" description="Polar residues" evidence="5">
    <location>
        <begin position="2139"/>
        <end position="2155"/>
    </location>
</feature>
<dbReference type="PANTHER" id="PTHR19359:SF14">
    <property type="entry name" value="CYTOCHROME B5 A"/>
    <property type="match status" value="1"/>
</dbReference>
<evidence type="ECO:0000256" key="1">
    <source>
        <dbReference type="ARBA" id="ARBA00022617"/>
    </source>
</evidence>
<feature type="region of interest" description="Disordered" evidence="5">
    <location>
        <begin position="1703"/>
        <end position="1817"/>
    </location>
</feature>
<dbReference type="GO" id="GO:0016020">
    <property type="term" value="C:membrane"/>
    <property type="evidence" value="ECO:0007669"/>
    <property type="project" value="TreeGrafter"/>
</dbReference>
<feature type="compositionally biased region" description="Polar residues" evidence="5">
    <location>
        <begin position="2248"/>
        <end position="2264"/>
    </location>
</feature>
<dbReference type="PROSITE" id="PS50255">
    <property type="entry name" value="CYTOCHROME_B5_2"/>
    <property type="match status" value="1"/>
</dbReference>
<feature type="compositionally biased region" description="Basic and acidic residues" evidence="5">
    <location>
        <begin position="2377"/>
        <end position="2387"/>
    </location>
</feature>
<dbReference type="GO" id="GO:0020037">
    <property type="term" value="F:heme binding"/>
    <property type="evidence" value="ECO:0007669"/>
    <property type="project" value="TreeGrafter"/>
</dbReference>
<dbReference type="InterPro" id="IPR001199">
    <property type="entry name" value="Cyt_B5-like_heme/steroid-bd"/>
</dbReference>
<dbReference type="PANTHER" id="PTHR19359">
    <property type="entry name" value="CYTOCHROME B5"/>
    <property type="match status" value="1"/>
</dbReference>
<feature type="compositionally biased region" description="Polar residues" evidence="5">
    <location>
        <begin position="2187"/>
        <end position="2200"/>
    </location>
</feature>
<feature type="compositionally biased region" description="Basic and acidic residues" evidence="5">
    <location>
        <begin position="1720"/>
        <end position="1741"/>
    </location>
</feature>
<dbReference type="SMART" id="SM01117">
    <property type="entry name" value="Cyt-b5"/>
    <property type="match status" value="2"/>
</dbReference>
<feature type="region of interest" description="Disordered" evidence="5">
    <location>
        <begin position="1082"/>
        <end position="1139"/>
    </location>
</feature>
<feature type="compositionally biased region" description="Basic and acidic residues" evidence="5">
    <location>
        <begin position="1703"/>
        <end position="1712"/>
    </location>
</feature>
<organism evidence="7 8">
    <name type="scientific">Zalerion maritima</name>
    <dbReference type="NCBI Taxonomy" id="339359"/>
    <lineage>
        <taxon>Eukaryota</taxon>
        <taxon>Fungi</taxon>
        <taxon>Dikarya</taxon>
        <taxon>Ascomycota</taxon>
        <taxon>Pezizomycotina</taxon>
        <taxon>Sordariomycetes</taxon>
        <taxon>Lulworthiomycetidae</taxon>
        <taxon>Lulworthiales</taxon>
        <taxon>Lulworthiaceae</taxon>
        <taxon>Zalerion</taxon>
    </lineage>
</organism>
<keyword evidence="3" id="KW-0408">Iron</keyword>
<feature type="region of interest" description="Disordered" evidence="5">
    <location>
        <begin position="2221"/>
        <end position="2404"/>
    </location>
</feature>
<accession>A0AAD5WUH4</accession>
<comment type="similarity">
    <text evidence="4">Belongs to the cytochrome b5 family.</text>
</comment>
<keyword evidence="8" id="KW-1185">Reference proteome</keyword>
<comment type="caution">
    <text evidence="7">The sequence shown here is derived from an EMBL/GenBank/DDBJ whole genome shotgun (WGS) entry which is preliminary data.</text>
</comment>
<sequence length="2449" mass="274009">MSYWANQQYVDPSNPTPWTDRFGQSVWASYIPNGPSISSGLNPIWPPIEPLKITDWDQVDKLSPEELDKTKPKNLAEWDHLFRTERLQMWRFPGLKSWQLSAWLKAAEGLESSVGGYPGDTSNLDQMEWPKAWGKHNWWDSSERIGEYTGFKNHWIPDLEEGEKWSVDNERVWNAMKPVLELATMLLRTLCVSDVSRPFMDMLLFGDESRLLGPRLIRKPLDHCHSGPEIWKEIRDLDMRDVALFLVDSQQDHVVWDCSRGGFEGLTHEWGDATSPGLRLKHKVGGVIRVLYSVCDLMTLLRRDATAYEKNIAAFNMATTLHHELIHTIRLHRLLQVEPRKRNALHLSVTDVCEPAVFMPHPHKGDIPMAENEWGQYTTSLLHGLPVYKLSDRSSGGGGVGGATKNIPRPSLGISFRNNLVSDLGSEGMWPRYYSRLGLCSVALPKWQNNLMDQGFWEGAVAKYGPRALQPPRPWMQLALRRWYKDANGSMIIYSSNLEGFPLSTENIAPWINELYRKELDELRQNMQNRGSKFRSFRGADYLKYHGTWQATPYANTTMRNHLKEFAHWHERRDTDRCIRIYWSLINYEYDRQGERSSLFWWAGPDEEDQMIFYATVGYMMAAVIPEPKDKNKPAPAKHHLTVAVEPSSSVDMTKGSLPAVRFTQAHFDSSTARIVVPDMKLKDGGNRLRKDAYLNTTSRAVYLTKALDGLRRLKDLQPCFVSQPLLRQLENALLDVQTRFNNRASAHSWLPWSFGSELVPYELPSAVVGARGGIKGRPDRPREWVRMGRTTTIDPNLDHAWGMDFAHHALDDGDISWKHAVWDESYQKQQELNGLKERPLGQFRKRICRTSKTGITNMLRGIGLGSPWSLGKSRKNRAEGVDEEAVVVTHGGPGPIVQPAAQEYYRPRMQQGIEKNRVVSGKYWMNEEDLLQEQASMTLEQRRMAKAQKPLVTAKWAQNGVRGVLPPDDACAGAECIWYVANAQPPDYSWRAWAWDPANSTFKPTDVVRPHPYVANAGSGNDGRLVKMAVPGNAGKRLDGNQAVVSPSMNAVSKHPQNPGQPSPIEPWKEFRQRAVVLNDRPAQPPMCPSKHVQLPGKAPIRGGFDDLGEKLGSAEPESKRQPEPEGPGDGPQGTNVDEDYLRGEVRALRHGYKAGEIVEAMAPKGAPGRHVGGLYGPAPGCSVADDQAPENIWNFHEYRRSSESRSRNGGARAKVVRVAGNLELEEPVRHWSTGEVGSHRALDDMWVIVSRGDGTAFQVFDITYALSLLKLDQPGAWPPGYVSITDRGRQYHDKTAPSRVDKIMHRNAVFMGYLLETVALEDVSERDGTYNSKLWVQIGRNVYDVSKSRPDDFTKEEWNVLRSQAGGNPTTLLRSLELGLEDIKQKLTPHRVGIVKLEKTSFPAQNNGRDLQWMTPRDVAWHKYPEESMWVTIDEEVYNLEEFADFHPGGIGVLRQLAGRDATDFFFREHGGEGRGRELLARWQQLKIGRMVDEVCVGNLGKHEIALNELVLDLSDDNIAKNPNKDLLESIRRDFGGQDVSRKGSPSPAMYDEKNDTWVYADGQEPDPRLTELKANITLYPLVVSKLMPDFQETITRDEMWSHGWDEDDPDNESWTYECGRRVWTSVDGIVYDITGTVLNPTARPDHKALLAPFAGTEVQGTASQDHARKVLKEYYGLRCVGKRMDMLYQWSCHDERGNLYPGKEAEHRATQTPRPPRTSEERHSMEGRRNVRREARLRGERRRWKYPKVKAKSNEAPMKHRTKPPKDEPPRFDPPIEENSPSPAKGDSMPRPVDTSLDISSASSACRPGHPESTPQVNYAALRHVIQSIQRDGLIDVLSDWNLLSLRRISNESKREVVLEVEKYMNKWTDFLEAFNNLGMDVKTGKFAKWPSEGPDAFPRDGDIKSGRAPNMNRLWSRARSAAEALASDKIDYVKLAHMDRSIPDSQIGKTLASPKLGAVAVDSANNSRGPPILKLAAFSTWPAKYFPWDLAPDWPARWFVAVASNKNQRPARLVGSTALGDAEAAGVFRQWDPFELGRKRAELNLDAELGVAPSVDVHAAGVPSPGSTPRHSSGPHIKISQIIGDLPAAQIATDELGLCPETPSWLAQDITSTKKEIRDKIDGSGEGKPHALDSGNESSERPSSLNNSNHGESYVAEELESKSSDMDSLFDPSPTRASAAIVSRTSSQMSVQTYSDSETEEPGAINIILKGPEITLPQTHASQPSPSTPTRNDTPTPLKGILKTPQSQSSNRQPLPQTPQTEKHTRRIITPVSLVQRRLASFSSMSHRGSSPESDAAVAPGPRHVSSSAASIRRASSGINNSKDVPSPHTAPSAACTTRRRSASFNQTGAAGAAATTDGDETQPPTRQPLKRPYFETDRRSVDDSDEAGQEAGAEIATRRQQRSVIEVLKAGVGGATSKNGVKFRRGLGGSKSLTGMRKRARLGE</sequence>
<evidence type="ECO:0000313" key="7">
    <source>
        <dbReference type="EMBL" id="KAJ2903074.1"/>
    </source>
</evidence>
<name>A0AAD5WUH4_9PEZI</name>
<evidence type="ECO:0000256" key="3">
    <source>
        <dbReference type="ARBA" id="ARBA00023004"/>
    </source>
</evidence>
<evidence type="ECO:0000256" key="4">
    <source>
        <dbReference type="ARBA" id="ARBA00038168"/>
    </source>
</evidence>
<dbReference type="Pfam" id="PF00173">
    <property type="entry name" value="Cyt-b5"/>
    <property type="match status" value="1"/>
</dbReference>
<feature type="compositionally biased region" description="Basic and acidic residues" evidence="5">
    <location>
        <begin position="2123"/>
        <end position="2135"/>
    </location>
</feature>
<evidence type="ECO:0000256" key="5">
    <source>
        <dbReference type="SAM" id="MobiDB-lite"/>
    </source>
</evidence>
<dbReference type="Gene3D" id="3.10.120.10">
    <property type="entry name" value="Cytochrome b5-like heme/steroid binding domain"/>
    <property type="match status" value="1"/>
</dbReference>
<dbReference type="InterPro" id="IPR050668">
    <property type="entry name" value="Cytochrome_b5"/>
</dbReference>